<evidence type="ECO:0000259" key="12">
    <source>
        <dbReference type="Pfam" id="PF25084"/>
    </source>
</evidence>
<comment type="function">
    <text evidence="8">Acts as a component of the translation initiation factor 2B (eIF2B) complex, which catalyzes the exchange of GDP for GTP on the eukaryotic initiation factor 2 (eIF2) complex gamma subunit. Its guanine nucleotide exchange factor activity is repressed when bound to eIF2 complex phosphorylated on the alpha subunit, thereby limiting the amount of methionyl-initiator methionine tRNA available to the ribosome and consequently global translation is repressed.</text>
</comment>
<comment type="subcellular location">
    <subcellularLocation>
        <location evidence="1">Cytoplasm</location>
        <location evidence="1">Cytosol</location>
    </subcellularLocation>
</comment>
<dbReference type="GO" id="GO:0003743">
    <property type="term" value="F:translation initiation factor activity"/>
    <property type="evidence" value="ECO:0007669"/>
    <property type="project" value="UniProtKB-KW"/>
</dbReference>
<feature type="region of interest" description="Disordered" evidence="10">
    <location>
        <begin position="407"/>
        <end position="442"/>
    </location>
</feature>
<dbReference type="AlphaFoldDB" id="A0A1B7N6E5"/>
<evidence type="ECO:0000256" key="6">
    <source>
        <dbReference type="ARBA" id="ARBA00044196"/>
    </source>
</evidence>
<accession>A0A1B7N6E5</accession>
<sequence>MMNFDVIPVEVVTREFVAVILAGFGNDLLPLTGDHGEEPCAKALLTISNKPMLDYPLSWVEQSGIKDVLLICPSSHRPAISHYIHSQSSSASFSSVHIDLQTFDESQELSAGTCSVLRHFANRIKGDFILLPCDFIPSPSLPLSKLLNKFRTDSMLDGPIVTTCWYEHKSDKQTTPDEWGSPAQPTPIVWDHLSGTLLYVDNPEEADKNNDELELRMTLLSRYPQAKLTSRLLDSHVYVCKRGVLDLLAQKTRFDSLREDFFPWLCKVQYQSTKQTKYATSVRIGIVIHRADEGFTVRVNNLPAYLEANRHVYETPQFVVDNSIGDFTRVEEKSMIKKSTIGKHCVIGKMVKIVGCVLLDHCVISDGAKLDGCILGNSTIVGSKAELIRCVTQAGYEVKENESLRNEKLDISDWAAQPEDSEGDMEGSTGEGESDESDESDD</sequence>
<gene>
    <name evidence="13" type="ORF">K503DRAFT_791388</name>
</gene>
<feature type="domain" description="Nucleotidyl transferase" evidence="11">
    <location>
        <begin position="18"/>
        <end position="155"/>
    </location>
</feature>
<name>A0A1B7N6E5_9AGAM</name>
<dbReference type="Gene3D" id="3.90.550.10">
    <property type="entry name" value="Spore Coat Polysaccharide Biosynthesis Protein SpsA, Chain A"/>
    <property type="match status" value="1"/>
</dbReference>
<dbReference type="PANTHER" id="PTHR45989">
    <property type="entry name" value="TRANSLATION INITIATION FACTOR EIF-2B SUBUNIT GAMMA"/>
    <property type="match status" value="1"/>
</dbReference>
<reference evidence="13 14" key="1">
    <citation type="submission" date="2016-06" db="EMBL/GenBank/DDBJ databases">
        <title>Comparative genomics of the ectomycorrhizal sister species Rhizopogon vinicolor and Rhizopogon vesiculosus (Basidiomycota: Boletales) reveals a divergence of the mating type B locus.</title>
        <authorList>
            <consortium name="DOE Joint Genome Institute"/>
            <person name="Mujic A.B."/>
            <person name="Kuo A."/>
            <person name="Tritt A."/>
            <person name="Lipzen A."/>
            <person name="Chen C."/>
            <person name="Johnson J."/>
            <person name="Sharma A."/>
            <person name="Barry K."/>
            <person name="Grigoriev I.V."/>
            <person name="Spatafora J.W."/>
        </authorList>
    </citation>
    <scope>NUCLEOTIDE SEQUENCE [LARGE SCALE GENOMIC DNA]</scope>
    <source>
        <strain evidence="13 14">AM-OR11-026</strain>
    </source>
</reference>
<dbReference type="FunCoup" id="A0A1B7N6E5">
    <property type="interactions" value="370"/>
</dbReference>
<dbReference type="OrthoDB" id="1733332at2759"/>
<dbReference type="GO" id="GO:0016740">
    <property type="term" value="F:transferase activity"/>
    <property type="evidence" value="ECO:0007669"/>
    <property type="project" value="UniProtKB-KW"/>
</dbReference>
<dbReference type="GO" id="GO:0002183">
    <property type="term" value="P:cytoplasmic translational initiation"/>
    <property type="evidence" value="ECO:0007669"/>
    <property type="project" value="TreeGrafter"/>
</dbReference>
<feature type="compositionally biased region" description="Acidic residues" evidence="10">
    <location>
        <begin position="432"/>
        <end position="442"/>
    </location>
</feature>
<dbReference type="InterPro" id="IPR005835">
    <property type="entry name" value="NTP_transferase_dom"/>
</dbReference>
<evidence type="ECO:0000313" key="13">
    <source>
        <dbReference type="EMBL" id="OAX40420.1"/>
    </source>
</evidence>
<dbReference type="Proteomes" id="UP000092154">
    <property type="component" value="Unassembled WGS sequence"/>
</dbReference>
<evidence type="ECO:0000256" key="2">
    <source>
        <dbReference type="ARBA" id="ARBA00007878"/>
    </source>
</evidence>
<evidence type="ECO:0000256" key="9">
    <source>
        <dbReference type="ARBA" id="ARBA00046432"/>
    </source>
</evidence>
<evidence type="ECO:0000259" key="11">
    <source>
        <dbReference type="Pfam" id="PF00483"/>
    </source>
</evidence>
<dbReference type="InterPro" id="IPR051960">
    <property type="entry name" value="eIF2B_gamma"/>
</dbReference>
<dbReference type="InterPro" id="IPR029044">
    <property type="entry name" value="Nucleotide-diphossugar_trans"/>
</dbReference>
<protein>
    <recommendedName>
        <fullName evidence="6">Translation initiation factor eIF2B subunit gamma</fullName>
    </recommendedName>
    <alternativeName>
        <fullName evidence="7">eIF2B GDP-GTP exchange factor subunit gamma</fullName>
    </alternativeName>
</protein>
<keyword evidence="5" id="KW-0648">Protein biosynthesis</keyword>
<keyword evidence="4" id="KW-0396">Initiation factor</keyword>
<dbReference type="Pfam" id="PF00483">
    <property type="entry name" value="NTP_transferase"/>
    <property type="match status" value="1"/>
</dbReference>
<dbReference type="GO" id="GO:0005829">
    <property type="term" value="C:cytosol"/>
    <property type="evidence" value="ECO:0007669"/>
    <property type="project" value="UniProtKB-SubCell"/>
</dbReference>
<organism evidence="13 14">
    <name type="scientific">Rhizopogon vinicolor AM-OR11-026</name>
    <dbReference type="NCBI Taxonomy" id="1314800"/>
    <lineage>
        <taxon>Eukaryota</taxon>
        <taxon>Fungi</taxon>
        <taxon>Dikarya</taxon>
        <taxon>Basidiomycota</taxon>
        <taxon>Agaricomycotina</taxon>
        <taxon>Agaricomycetes</taxon>
        <taxon>Agaricomycetidae</taxon>
        <taxon>Boletales</taxon>
        <taxon>Suillineae</taxon>
        <taxon>Rhizopogonaceae</taxon>
        <taxon>Rhizopogon</taxon>
    </lineage>
</organism>
<dbReference type="InParanoid" id="A0A1B7N6E5"/>
<dbReference type="GO" id="GO:0005851">
    <property type="term" value="C:eukaryotic translation initiation factor 2B complex"/>
    <property type="evidence" value="ECO:0007669"/>
    <property type="project" value="TreeGrafter"/>
</dbReference>
<evidence type="ECO:0000256" key="8">
    <source>
        <dbReference type="ARBA" id="ARBA00045373"/>
    </source>
</evidence>
<keyword evidence="14" id="KW-1185">Reference proteome</keyword>
<dbReference type="PANTHER" id="PTHR45989:SF1">
    <property type="entry name" value="TRANSLATION INITIATION FACTOR EIF-2B SUBUNIT GAMMA"/>
    <property type="match status" value="1"/>
</dbReference>
<evidence type="ECO:0000256" key="10">
    <source>
        <dbReference type="SAM" id="MobiDB-lite"/>
    </source>
</evidence>
<dbReference type="GO" id="GO:0005085">
    <property type="term" value="F:guanyl-nucleotide exchange factor activity"/>
    <property type="evidence" value="ECO:0007669"/>
    <property type="project" value="TreeGrafter"/>
</dbReference>
<dbReference type="STRING" id="1314800.A0A1B7N6E5"/>
<keyword evidence="3" id="KW-0963">Cytoplasm</keyword>
<dbReference type="Pfam" id="PF25084">
    <property type="entry name" value="LbH_EIF2B"/>
    <property type="match status" value="1"/>
</dbReference>
<proteinExistence type="inferred from homology"/>
<evidence type="ECO:0000256" key="4">
    <source>
        <dbReference type="ARBA" id="ARBA00022540"/>
    </source>
</evidence>
<evidence type="ECO:0000256" key="3">
    <source>
        <dbReference type="ARBA" id="ARBA00022490"/>
    </source>
</evidence>
<evidence type="ECO:0000256" key="5">
    <source>
        <dbReference type="ARBA" id="ARBA00022917"/>
    </source>
</evidence>
<keyword evidence="13" id="KW-0808">Transferase</keyword>
<evidence type="ECO:0000256" key="1">
    <source>
        <dbReference type="ARBA" id="ARBA00004514"/>
    </source>
</evidence>
<dbReference type="EMBL" id="KV448212">
    <property type="protein sequence ID" value="OAX40420.1"/>
    <property type="molecule type" value="Genomic_DNA"/>
</dbReference>
<feature type="domain" description="EIF2B subunit epsilon/gamma LbH" evidence="12">
    <location>
        <begin position="305"/>
        <end position="401"/>
    </location>
</feature>
<comment type="similarity">
    <text evidence="2">Belongs to the eIF-2B gamma/epsilon subunits family.</text>
</comment>
<comment type="subunit">
    <text evidence="9">Component of the translation initiation factor 2B (eIF2B) complex which is a heterodecamer of two sets of five different subunits: alpha, beta, gamma, delta and epsilon. Subunits alpha, beta and delta comprise a regulatory subcomplex and subunits epsilon and gamma comprise a catalytic subcomplex. Within the complex, the hexameric regulatory complex resides at the center, with the two heterodimeric catalytic subcomplexes bound on opposite sides.</text>
</comment>
<evidence type="ECO:0000256" key="7">
    <source>
        <dbReference type="ARBA" id="ARBA00044229"/>
    </source>
</evidence>
<dbReference type="Gene3D" id="2.160.10.10">
    <property type="entry name" value="Hexapeptide repeat proteins"/>
    <property type="match status" value="1"/>
</dbReference>
<dbReference type="InterPro" id="IPR056764">
    <property type="entry name" value="LbH_EIF2B3/5"/>
</dbReference>
<dbReference type="SUPFAM" id="SSF53448">
    <property type="entry name" value="Nucleotide-diphospho-sugar transferases"/>
    <property type="match status" value="1"/>
</dbReference>
<evidence type="ECO:0000313" key="14">
    <source>
        <dbReference type="Proteomes" id="UP000092154"/>
    </source>
</evidence>